<feature type="compositionally biased region" description="Low complexity" evidence="5">
    <location>
        <begin position="488"/>
        <end position="498"/>
    </location>
</feature>
<feature type="compositionally biased region" description="Polar residues" evidence="5">
    <location>
        <begin position="824"/>
        <end position="840"/>
    </location>
</feature>
<feature type="compositionally biased region" description="Basic residues" evidence="5">
    <location>
        <begin position="812"/>
        <end position="823"/>
    </location>
</feature>
<dbReference type="SMART" id="SM00274">
    <property type="entry name" value="FOLN"/>
    <property type="match status" value="3"/>
</dbReference>
<feature type="compositionally biased region" description="Basic residues" evidence="5">
    <location>
        <begin position="558"/>
        <end position="569"/>
    </location>
</feature>
<evidence type="ECO:0000256" key="3">
    <source>
        <dbReference type="ARBA" id="ARBA00023157"/>
    </source>
</evidence>
<evidence type="ECO:0000259" key="6">
    <source>
        <dbReference type="PROSITE" id="PS51465"/>
    </source>
</evidence>
<dbReference type="VEuPathDB" id="VectorBase:MDOA010971"/>
<dbReference type="EnsemblMetazoa" id="MDOA010971-RC">
    <property type="protein sequence ID" value="MDOA010971-PC"/>
    <property type="gene ID" value="MDOA010971"/>
</dbReference>
<dbReference type="RefSeq" id="XP_005192058.2">
    <property type="nucleotide sequence ID" value="XM_005192001.4"/>
</dbReference>
<dbReference type="InterPro" id="IPR002350">
    <property type="entry name" value="Kazal_dom"/>
</dbReference>
<dbReference type="AlphaFoldDB" id="A0A1I8N2X3"/>
<gene>
    <name evidence="7" type="primary">101890976</name>
</gene>
<dbReference type="FunFam" id="3.30.60.30:FF:000057">
    <property type="entry name" value="Follistatin, isoform B"/>
    <property type="match status" value="1"/>
</dbReference>
<evidence type="ECO:0000313" key="7">
    <source>
        <dbReference type="EnsemblMetazoa" id="MDOA010971-PC"/>
    </source>
</evidence>
<feature type="compositionally biased region" description="Polar residues" evidence="5">
    <location>
        <begin position="709"/>
        <end position="722"/>
    </location>
</feature>
<keyword evidence="1" id="KW-0732">Signal</keyword>
<organism evidence="7">
    <name type="scientific">Musca domestica</name>
    <name type="common">House fly</name>
    <dbReference type="NCBI Taxonomy" id="7370"/>
    <lineage>
        <taxon>Eukaryota</taxon>
        <taxon>Metazoa</taxon>
        <taxon>Ecdysozoa</taxon>
        <taxon>Arthropoda</taxon>
        <taxon>Hexapoda</taxon>
        <taxon>Insecta</taxon>
        <taxon>Pterygota</taxon>
        <taxon>Neoptera</taxon>
        <taxon>Endopterygota</taxon>
        <taxon>Diptera</taxon>
        <taxon>Brachycera</taxon>
        <taxon>Muscomorpha</taxon>
        <taxon>Muscoidea</taxon>
        <taxon>Muscidae</taxon>
        <taxon>Musca</taxon>
    </lineage>
</organism>
<reference evidence="7" key="1">
    <citation type="submission" date="2020-05" db="UniProtKB">
        <authorList>
            <consortium name="EnsemblMetazoa"/>
        </authorList>
    </citation>
    <scope>IDENTIFICATION</scope>
    <source>
        <strain evidence="7">Aabys</strain>
    </source>
</reference>
<feature type="compositionally biased region" description="Basic and acidic residues" evidence="5">
    <location>
        <begin position="503"/>
        <end position="516"/>
    </location>
</feature>
<evidence type="ECO:0000256" key="4">
    <source>
        <dbReference type="ARBA" id="ARBA00023180"/>
    </source>
</evidence>
<feature type="compositionally biased region" description="Basic residues" evidence="5">
    <location>
        <begin position="751"/>
        <end position="781"/>
    </location>
</feature>
<dbReference type="Gene3D" id="3.30.60.30">
    <property type="match status" value="3"/>
</dbReference>
<sequence length="1240" mass="138307">MKSVAMKRIPCKTIYPNVKCNNTKKYQHKMKIITFLKSNYKYKRRCSIRNRCRRIGGDLQTHPLPVAGGKMPNHRIIKNYKISLHTREEVSKFPRILILIIQSTTTTTTTTVPTAAAAAATTTTSPPFPVVTTDDSGFSAKPFVMEIQRRIVITSRTLAAVPANGEIRHQCNAYKDANEDTNMGSEATNRSARHRNGTGYQYASNYDKVSTITSAPPLKCYRPKHHHQQHRHQHQHQLKQSPPTTTTTTKFSMSSISLLSNLSSLLSTPSSPSSSQTKLSHCCHDYQLENHSMHTKLPVTASIPHSNINVFKSTEHSKSCHSTNQYINVATNSSSSHNSNNNFGAMHLLLTLFIAFAIGVRTAAAGACWQTVLGNGKCNEIFSFNVSKSDCCGANQEFAYTDREPTNVEYFFATAIGGGMECTPCLESCRNVKCGPNKKCVKRKGRPKCVCAPECGAARRRRLQREQQLQQQHHSLFSKNGGGGGAASDGSGVVSAKVNQRTLRREERSRQERDTHSLSSEITNANLGSEKQNQRKFIHIHMQHDYTHQQEAPPPTPPRRKNQQPKGNRRLLITANVEHTEKPTTRRIQLFSNVRSTYARQGNKNSNSNSNNNHNANGQHEYTDLSEEYEEEEDDYDDEDGGGGGGDGGGRSRPIIFNSGFSSNNNHNDENHSDDSDNDNDNDDDDATTRFRNQSMSRHKSKTNKNNHDLQQTTKTQQRDQYSSSSNDNNNNNSHVRRPDQNGQHAENAPKYHHHRHRNDNSNRHHHQQQQHKHKQQQQKQRHYDDRRDQHHHQHHHQNNHHNNRQQNSGFGRRKHNRQHNKANHSNVQNTPKNHQDYGNTTTTAATASIANKVLPSGTMSATSSASTTPQQSELLTTTPLKSTLSVGASDQSHLANHGSKLAASSSLLLPTSASSSRAQALPSPGSEAAAASTHPYMQTTLVTMPAAAASTSSSSAFSYMDNVRGEGAAHPHYDRGGKTQATLNGFSDDNDNTILTSHNFDSASFDSYVDQFDLHGFPKNSHAITITDNIRSINPVCGTDGRTYNTECQLRKRACRTDNHLLQVAYRGHCKTTCNGVKCLEGLTCVEDQYTMPHCIACKIECPLDDYDNDNDVVDATRAVCGADGKTYKSMCEINRIICKIGRSIGVAYPGPCRGNQVTCDDINCGPKQVCLIDLLTHQPRCTPCRYKCSRKRRPASARFEEEKICGVNNRTYNSWCEMRKDSCSTGFYIDVKYPGHCH</sequence>
<feature type="region of interest" description="Disordered" evidence="5">
    <location>
        <begin position="178"/>
        <end position="202"/>
    </location>
</feature>
<dbReference type="InterPro" id="IPR003645">
    <property type="entry name" value="Fol_N"/>
</dbReference>
<dbReference type="GO" id="GO:0005509">
    <property type="term" value="F:calcium ion binding"/>
    <property type="evidence" value="ECO:0007669"/>
    <property type="project" value="TreeGrafter"/>
</dbReference>
<feature type="compositionally biased region" description="Low complexity" evidence="5">
    <location>
        <begin position="723"/>
        <end position="734"/>
    </location>
</feature>
<feature type="compositionally biased region" description="Polar residues" evidence="5">
    <location>
        <begin position="517"/>
        <end position="530"/>
    </location>
</feature>
<evidence type="ECO:0000256" key="2">
    <source>
        <dbReference type="ARBA" id="ARBA00022737"/>
    </source>
</evidence>
<dbReference type="GO" id="GO:0050840">
    <property type="term" value="F:extracellular matrix binding"/>
    <property type="evidence" value="ECO:0007669"/>
    <property type="project" value="TreeGrafter"/>
</dbReference>
<feature type="compositionally biased region" description="Basic residues" evidence="5">
    <location>
        <begin position="790"/>
        <end position="804"/>
    </location>
</feature>
<proteinExistence type="predicted"/>
<feature type="compositionally biased region" description="Acidic residues" evidence="5">
    <location>
        <begin position="676"/>
        <end position="686"/>
    </location>
</feature>
<dbReference type="eggNOG" id="KOG4004">
    <property type="taxonomic scope" value="Eukaryota"/>
</dbReference>
<feature type="region of interest" description="Disordered" evidence="5">
    <location>
        <begin position="858"/>
        <end position="877"/>
    </location>
</feature>
<dbReference type="OrthoDB" id="192611at2759"/>
<dbReference type="InterPro" id="IPR036773">
    <property type="entry name" value="TB_dom_sf"/>
</dbReference>
<feature type="compositionally biased region" description="Low complexity" evidence="5">
    <location>
        <begin position="603"/>
        <end position="617"/>
    </location>
</feature>
<name>A0A1I8N2X3_MUSDO</name>
<dbReference type="STRING" id="7370.A0A1I8N2X3"/>
<feature type="compositionally biased region" description="Acidic residues" evidence="5">
    <location>
        <begin position="624"/>
        <end position="641"/>
    </location>
</feature>
<dbReference type="eggNOG" id="KOG3649">
    <property type="taxonomic scope" value="Eukaryota"/>
</dbReference>
<feature type="compositionally biased region" description="Basic residues" evidence="5">
    <location>
        <begin position="222"/>
        <end position="237"/>
    </location>
</feature>
<dbReference type="SMART" id="SM00280">
    <property type="entry name" value="KAZAL"/>
    <property type="match status" value="3"/>
</dbReference>
<feature type="compositionally biased region" description="Polar residues" evidence="5">
    <location>
        <begin position="180"/>
        <end position="190"/>
    </location>
</feature>
<protein>
    <recommendedName>
        <fullName evidence="6">Kazal-like domain-containing protein</fullName>
    </recommendedName>
</protein>
<feature type="domain" description="Kazal-like" evidence="6">
    <location>
        <begin position="1097"/>
        <end position="1156"/>
    </location>
</feature>
<feature type="region of interest" description="Disordered" evidence="5">
    <location>
        <begin position="462"/>
        <end position="530"/>
    </location>
</feature>
<dbReference type="PANTHER" id="PTHR13866:SF29">
    <property type="entry name" value="FOLLISTATIN"/>
    <property type="match status" value="1"/>
</dbReference>
<dbReference type="Gene3D" id="3.90.290.10">
    <property type="entry name" value="TGF-beta binding (TB) domain"/>
    <property type="match status" value="1"/>
</dbReference>
<feature type="compositionally biased region" description="Low complexity" evidence="5">
    <location>
        <begin position="657"/>
        <end position="666"/>
    </location>
</feature>
<dbReference type="GO" id="GO:0005518">
    <property type="term" value="F:collagen binding"/>
    <property type="evidence" value="ECO:0007669"/>
    <property type="project" value="TreeGrafter"/>
</dbReference>
<feature type="domain" description="Kazal-like" evidence="6">
    <location>
        <begin position="1032"/>
        <end position="1073"/>
    </location>
</feature>
<accession>A0A1I8N2X3</accession>
<dbReference type="PANTHER" id="PTHR13866">
    <property type="entry name" value="SPARC OSTEONECTIN"/>
    <property type="match status" value="1"/>
</dbReference>
<dbReference type="FunFam" id="3.30.60.30:FF:000061">
    <property type="entry name" value="Follistatin, isoform A"/>
    <property type="match status" value="1"/>
</dbReference>
<dbReference type="CDD" id="cd00104">
    <property type="entry name" value="KAZAL_FS"/>
    <property type="match status" value="3"/>
</dbReference>
<feature type="region of interest" description="Disordered" evidence="5">
    <location>
        <begin position="545"/>
        <end position="840"/>
    </location>
</feature>
<dbReference type="InterPro" id="IPR036058">
    <property type="entry name" value="Kazal_dom_sf"/>
</dbReference>
<dbReference type="GO" id="GO:0005615">
    <property type="term" value="C:extracellular space"/>
    <property type="evidence" value="ECO:0007669"/>
    <property type="project" value="TreeGrafter"/>
</dbReference>
<dbReference type="VEuPathDB" id="VectorBase:MDOMA2_009123"/>
<keyword evidence="3" id="KW-1015">Disulfide bond</keyword>
<dbReference type="Pfam" id="PF21333">
    <property type="entry name" value="FST_N"/>
    <property type="match status" value="1"/>
</dbReference>
<dbReference type="KEGG" id="mde:101890976"/>
<feature type="region of interest" description="Disordered" evidence="5">
    <location>
        <begin position="222"/>
        <end position="250"/>
    </location>
</feature>
<feature type="compositionally biased region" description="Gly residues" evidence="5">
    <location>
        <begin position="642"/>
        <end position="651"/>
    </location>
</feature>
<feature type="compositionally biased region" description="Polar residues" evidence="5">
    <location>
        <begin position="586"/>
        <end position="602"/>
    </location>
</feature>
<evidence type="ECO:0000256" key="5">
    <source>
        <dbReference type="SAM" id="MobiDB-lite"/>
    </source>
</evidence>
<dbReference type="PROSITE" id="PS51465">
    <property type="entry name" value="KAZAL_2"/>
    <property type="match status" value="2"/>
</dbReference>
<dbReference type="SUPFAM" id="SSF100895">
    <property type="entry name" value="Kazal-type serine protease inhibitors"/>
    <property type="match status" value="3"/>
</dbReference>
<keyword evidence="2" id="KW-0677">Repeat</keyword>
<keyword evidence="4" id="KW-0325">Glycoprotein</keyword>
<dbReference type="Pfam" id="PF07648">
    <property type="entry name" value="Kazal_2"/>
    <property type="match status" value="3"/>
</dbReference>
<evidence type="ECO:0000256" key="1">
    <source>
        <dbReference type="ARBA" id="ARBA00022729"/>
    </source>
</evidence>